<evidence type="ECO:0000313" key="2">
    <source>
        <dbReference type="Proteomes" id="UP000320244"/>
    </source>
</evidence>
<name>A0A563DS88_9MICO</name>
<protein>
    <submittedName>
        <fullName evidence="1">Uncharacterized protein</fullName>
    </submittedName>
</protein>
<dbReference type="OrthoDB" id="5080666at2"/>
<dbReference type="Proteomes" id="UP000320244">
    <property type="component" value="Unassembled WGS sequence"/>
</dbReference>
<dbReference type="EMBL" id="VCQV01000056">
    <property type="protein sequence ID" value="TWP32843.1"/>
    <property type="molecule type" value="Genomic_DNA"/>
</dbReference>
<evidence type="ECO:0000313" key="1">
    <source>
        <dbReference type="EMBL" id="TWP32843.1"/>
    </source>
</evidence>
<organism evidence="1 2">
    <name type="scientific">Leekyejoonella antrihumi</name>
    <dbReference type="NCBI Taxonomy" id="1660198"/>
    <lineage>
        <taxon>Bacteria</taxon>
        <taxon>Bacillati</taxon>
        <taxon>Actinomycetota</taxon>
        <taxon>Actinomycetes</taxon>
        <taxon>Micrococcales</taxon>
        <taxon>Dermacoccaceae</taxon>
        <taxon>Leekyejoonella</taxon>
    </lineage>
</organism>
<proteinExistence type="predicted"/>
<reference evidence="1 2" key="1">
    <citation type="submission" date="2019-05" db="EMBL/GenBank/DDBJ databases">
        <authorList>
            <person name="Lee S.D."/>
        </authorList>
    </citation>
    <scope>NUCLEOTIDE SEQUENCE [LARGE SCALE GENOMIC DNA]</scope>
    <source>
        <strain evidence="1 2">C5-26</strain>
    </source>
</reference>
<dbReference type="AlphaFoldDB" id="A0A563DS88"/>
<keyword evidence="2" id="KW-1185">Reference proteome</keyword>
<dbReference type="RefSeq" id="WP_146320986.1">
    <property type="nucleotide sequence ID" value="NZ_VCQV01000056.1"/>
</dbReference>
<comment type="caution">
    <text evidence="1">The sequence shown here is derived from an EMBL/GenBank/DDBJ whole genome shotgun (WGS) entry which is preliminary data.</text>
</comment>
<accession>A0A563DS88</accession>
<reference evidence="1 2" key="2">
    <citation type="submission" date="2019-08" db="EMBL/GenBank/DDBJ databases">
        <title>Jejuicoccus antrihumi gen. nov., sp. nov., a new member of the family Dermacoccaceae isolated from a cave.</title>
        <authorList>
            <person name="Schumann P."/>
            <person name="Kim I.S."/>
        </authorList>
    </citation>
    <scope>NUCLEOTIDE SEQUENCE [LARGE SCALE GENOMIC DNA]</scope>
    <source>
        <strain evidence="1 2">C5-26</strain>
    </source>
</reference>
<gene>
    <name evidence="1" type="ORF">FGL98_23220</name>
</gene>
<sequence>MSGSTGMAPVLRTWLHLYHEDPDVGRVGRGYPGIRQESLTVLAFRLDEDVDRQSVKDALIARLSRAGRLGSCYIGPGPAPVTVAETSPTGEGKVAQVTAEILAGLPG</sequence>